<feature type="region of interest" description="Disordered" evidence="1">
    <location>
        <begin position="299"/>
        <end position="376"/>
    </location>
</feature>
<name>A0A6J7RRR7_9ZZZZ</name>
<feature type="compositionally biased region" description="Basic and acidic residues" evidence="1">
    <location>
        <begin position="366"/>
        <end position="376"/>
    </location>
</feature>
<dbReference type="EMBL" id="CAEZYD010000011">
    <property type="protein sequence ID" value="CAB4712256.1"/>
    <property type="molecule type" value="Genomic_DNA"/>
</dbReference>
<feature type="compositionally biased region" description="Polar residues" evidence="1">
    <location>
        <begin position="324"/>
        <end position="339"/>
    </location>
</feature>
<reference evidence="7" key="1">
    <citation type="submission" date="2020-05" db="EMBL/GenBank/DDBJ databases">
        <authorList>
            <person name="Chiriac C."/>
            <person name="Salcher M."/>
            <person name="Ghai R."/>
            <person name="Kavagutti S V."/>
        </authorList>
    </citation>
    <scope>NUCLEOTIDE SEQUENCE</scope>
</reference>
<dbReference type="EMBL" id="CAFBPT010000008">
    <property type="protein sequence ID" value="CAB5031529.1"/>
    <property type="molecule type" value="Genomic_DNA"/>
</dbReference>
<dbReference type="EMBL" id="CAFBNU010000010">
    <property type="protein sequence ID" value="CAB4966352.1"/>
    <property type="molecule type" value="Genomic_DNA"/>
</dbReference>
<evidence type="ECO:0000313" key="4">
    <source>
        <dbReference type="EMBL" id="CAB4824850.1"/>
    </source>
</evidence>
<dbReference type="InterPro" id="IPR011055">
    <property type="entry name" value="Dup_hybrid_motif"/>
</dbReference>
<dbReference type="EMBL" id="CAEZXD010000026">
    <property type="protein sequence ID" value="CAB4678946.1"/>
    <property type="molecule type" value="Genomic_DNA"/>
</dbReference>
<evidence type="ECO:0000313" key="7">
    <source>
        <dbReference type="EMBL" id="CAB5031529.1"/>
    </source>
</evidence>
<accession>A0A6J7RRR7</accession>
<dbReference type="EMBL" id="CAFBMA010000021">
    <property type="protein sequence ID" value="CAB4904589.1"/>
    <property type="molecule type" value="Genomic_DNA"/>
</dbReference>
<evidence type="ECO:0000313" key="3">
    <source>
        <dbReference type="EMBL" id="CAB4712256.1"/>
    </source>
</evidence>
<protein>
    <submittedName>
        <fullName evidence="7">Unannotated protein</fullName>
    </submittedName>
</protein>
<dbReference type="Gene3D" id="2.70.70.10">
    <property type="entry name" value="Glucose Permease (Domain IIA)"/>
    <property type="match status" value="1"/>
</dbReference>
<evidence type="ECO:0000313" key="2">
    <source>
        <dbReference type="EMBL" id="CAB4678946.1"/>
    </source>
</evidence>
<dbReference type="AlphaFoldDB" id="A0A6J7RRR7"/>
<evidence type="ECO:0000313" key="6">
    <source>
        <dbReference type="EMBL" id="CAB4966352.1"/>
    </source>
</evidence>
<evidence type="ECO:0000256" key="1">
    <source>
        <dbReference type="SAM" id="MobiDB-lite"/>
    </source>
</evidence>
<feature type="compositionally biased region" description="Low complexity" evidence="1">
    <location>
        <begin position="299"/>
        <end position="318"/>
    </location>
</feature>
<evidence type="ECO:0000313" key="5">
    <source>
        <dbReference type="EMBL" id="CAB4904589.1"/>
    </source>
</evidence>
<proteinExistence type="predicted"/>
<organism evidence="7">
    <name type="scientific">freshwater metagenome</name>
    <dbReference type="NCBI Taxonomy" id="449393"/>
    <lineage>
        <taxon>unclassified sequences</taxon>
        <taxon>metagenomes</taxon>
        <taxon>ecological metagenomes</taxon>
    </lineage>
</organism>
<sequence length="376" mass="40087">MKRSHLTFIVLASLTLSLFGPTANADMKVGGACKKLGKSAVDPSGFKYKCIKSGNKLIWDKGIKTNTSSNQNKVDPNSISFAWPSTTAKYITSVPIDLNQINSISKYGSCSGHNRDGYTFERVLTSNLSLKHYFYPITQFQGTTDKVKVFAPFDGTVATIQLEADKGGLGRPKNGNGLGLSTPLDKNILFSFGHIYFSKSFKVGDSVKAGQLLGYASMSDAGFDFDIDLEGKSRAPNESEVLGSIFDHMSKSVSDSFAGHGISPNEMKISIADRQKQPCDFNSSVGRTTADWVALKGQTIQTGTSSPQGSSESSGNTSKPTEAAKSNANTDSGSSNFQKEGQACDPTKGPNGKASDGTQLVCKPGSDGKDSWQVKK</sequence>
<gene>
    <name evidence="2" type="ORF">UFOPK2343_00949</name>
    <name evidence="3" type="ORF">UFOPK2652_00875</name>
    <name evidence="4" type="ORF">UFOPK3128_01066</name>
    <name evidence="5" type="ORF">UFOPK3511_01258</name>
    <name evidence="6" type="ORF">UFOPK3880_00967</name>
    <name evidence="7" type="ORF">UFOPK4146_01030</name>
</gene>
<dbReference type="EMBL" id="CAFAAZ010000010">
    <property type="protein sequence ID" value="CAB4824850.1"/>
    <property type="molecule type" value="Genomic_DNA"/>
</dbReference>